<keyword evidence="7 9" id="KW-0472">Membrane</keyword>
<dbReference type="Proteomes" id="UP000307087">
    <property type="component" value="Unassembled WGS sequence"/>
</dbReference>
<accession>A0A4V4HK50</accession>
<dbReference type="Gene3D" id="3.90.550.10">
    <property type="entry name" value="Spore Coat Polysaccharide Biosynthesis Protein SpsA, Chain A"/>
    <property type="match status" value="1"/>
</dbReference>
<dbReference type="AlphaFoldDB" id="A0A4V4HK50"/>
<evidence type="ECO:0000256" key="7">
    <source>
        <dbReference type="ARBA" id="ARBA00023136"/>
    </source>
</evidence>
<keyword evidence="3" id="KW-0328">Glycosyltransferase</keyword>
<dbReference type="EMBL" id="STGW01000006">
    <property type="protein sequence ID" value="THV12966.1"/>
    <property type="molecule type" value="Genomic_DNA"/>
</dbReference>
<reference evidence="11 12" key="1">
    <citation type="journal article" date="2009" name="Int. J. Syst. Evol. Microbiol.">
        <title>Nocardioides caeni sp. nov., isolated from wastewater.</title>
        <authorList>
            <person name="Yoon J.H."/>
            <person name="Kang S.J."/>
            <person name="Park S."/>
            <person name="Kim W."/>
            <person name="Oh T.K."/>
        </authorList>
    </citation>
    <scope>NUCLEOTIDE SEQUENCE [LARGE SCALE GENOMIC DNA]</scope>
    <source>
        <strain evidence="11 12">DSM 23134</strain>
    </source>
</reference>
<gene>
    <name evidence="11" type="ORF">E9934_11375</name>
</gene>
<comment type="caution">
    <text evidence="11">The sequence shown here is derived from an EMBL/GenBank/DDBJ whole genome shotgun (WGS) entry which is preliminary data.</text>
</comment>
<dbReference type="InterPro" id="IPR050256">
    <property type="entry name" value="Glycosyltransferase_2"/>
</dbReference>
<dbReference type="Pfam" id="PF00535">
    <property type="entry name" value="Glycos_transf_2"/>
    <property type="match status" value="1"/>
</dbReference>
<comment type="subcellular location">
    <subcellularLocation>
        <location evidence="1">Membrane</location>
        <topology evidence="1">Multi-pass membrane protein</topology>
    </subcellularLocation>
</comment>
<feature type="region of interest" description="Disordered" evidence="8">
    <location>
        <begin position="322"/>
        <end position="346"/>
    </location>
</feature>
<evidence type="ECO:0000256" key="4">
    <source>
        <dbReference type="ARBA" id="ARBA00022679"/>
    </source>
</evidence>
<keyword evidence="4 11" id="KW-0808">Transferase</keyword>
<comment type="similarity">
    <text evidence="2">Belongs to the glycosyltransferase 2 family.</text>
</comment>
<dbReference type="GO" id="GO:0016757">
    <property type="term" value="F:glycosyltransferase activity"/>
    <property type="evidence" value="ECO:0007669"/>
    <property type="project" value="UniProtKB-KW"/>
</dbReference>
<evidence type="ECO:0000256" key="6">
    <source>
        <dbReference type="ARBA" id="ARBA00022989"/>
    </source>
</evidence>
<organism evidence="11 12">
    <name type="scientific">Nocardioides caeni</name>
    <dbReference type="NCBI Taxonomy" id="574700"/>
    <lineage>
        <taxon>Bacteria</taxon>
        <taxon>Bacillati</taxon>
        <taxon>Actinomycetota</taxon>
        <taxon>Actinomycetes</taxon>
        <taxon>Propionibacteriales</taxon>
        <taxon>Nocardioidaceae</taxon>
        <taxon>Nocardioides</taxon>
    </lineage>
</organism>
<evidence type="ECO:0000313" key="12">
    <source>
        <dbReference type="Proteomes" id="UP000307087"/>
    </source>
</evidence>
<evidence type="ECO:0000256" key="1">
    <source>
        <dbReference type="ARBA" id="ARBA00004141"/>
    </source>
</evidence>
<proteinExistence type="inferred from homology"/>
<feature type="transmembrane region" description="Helical" evidence="9">
    <location>
        <begin position="274"/>
        <end position="299"/>
    </location>
</feature>
<name>A0A4V4HK50_9ACTN</name>
<dbReference type="RefSeq" id="WP_136562999.1">
    <property type="nucleotide sequence ID" value="NZ_BAABLS010000004.1"/>
</dbReference>
<evidence type="ECO:0000256" key="2">
    <source>
        <dbReference type="ARBA" id="ARBA00006739"/>
    </source>
</evidence>
<dbReference type="InterPro" id="IPR001173">
    <property type="entry name" value="Glyco_trans_2-like"/>
</dbReference>
<sequence length="346" mass="39061">MEQRQSGPRRIAYVLPVYNEAEGIDAFHAALVVATSTRPDLEFEFVYVDDGSRDASVERLIGLREQDPRVTMLQFSRNFGHQIAVTAGLDLIAETRTADAVIVMDTDLQDPPRVSVEMIERWEAGAEVVFAQRRTRKDTAFKRATAWGFYWVLDRMAAVEIPRNVGDFRLMDARVVAEISRYREHDRFLRGIVAHVGFRQEPLLFDRDERFAGETGYPLRKMLSFAASGILGFSTTPLKMISRLGYVISALSVLMALYALFVRLFRPEDSVPGWAFLGVGMFMLSGIQLVMMGVIGSYLGRVYVESQDRPLYTLAMVARESGRDGTHRGPERRRHRDVAAQPGFGP</sequence>
<evidence type="ECO:0000256" key="3">
    <source>
        <dbReference type="ARBA" id="ARBA00022676"/>
    </source>
</evidence>
<evidence type="ECO:0000256" key="8">
    <source>
        <dbReference type="SAM" id="MobiDB-lite"/>
    </source>
</evidence>
<feature type="transmembrane region" description="Helical" evidence="9">
    <location>
        <begin position="244"/>
        <end position="262"/>
    </location>
</feature>
<dbReference type="InterPro" id="IPR029044">
    <property type="entry name" value="Nucleotide-diphossugar_trans"/>
</dbReference>
<feature type="domain" description="Glycosyltransferase 2-like" evidence="10">
    <location>
        <begin position="14"/>
        <end position="176"/>
    </location>
</feature>
<keyword evidence="6 9" id="KW-1133">Transmembrane helix</keyword>
<keyword evidence="12" id="KW-1185">Reference proteome</keyword>
<evidence type="ECO:0000256" key="9">
    <source>
        <dbReference type="SAM" id="Phobius"/>
    </source>
</evidence>
<protein>
    <submittedName>
        <fullName evidence="11">Glycosyltransferase family 2 protein</fullName>
    </submittedName>
</protein>
<dbReference type="PANTHER" id="PTHR48090">
    <property type="entry name" value="UNDECAPRENYL-PHOSPHATE 4-DEOXY-4-FORMAMIDO-L-ARABINOSE TRANSFERASE-RELATED"/>
    <property type="match status" value="1"/>
</dbReference>
<dbReference type="GO" id="GO:0005886">
    <property type="term" value="C:plasma membrane"/>
    <property type="evidence" value="ECO:0007669"/>
    <property type="project" value="TreeGrafter"/>
</dbReference>
<evidence type="ECO:0000313" key="11">
    <source>
        <dbReference type="EMBL" id="THV12966.1"/>
    </source>
</evidence>
<dbReference type="OrthoDB" id="9811884at2"/>
<dbReference type="PANTHER" id="PTHR48090:SF1">
    <property type="entry name" value="PROPHAGE BACTOPRENOL GLUCOSYL TRANSFERASE HOMOLOG"/>
    <property type="match status" value="1"/>
</dbReference>
<evidence type="ECO:0000256" key="5">
    <source>
        <dbReference type="ARBA" id="ARBA00022692"/>
    </source>
</evidence>
<dbReference type="SUPFAM" id="SSF53448">
    <property type="entry name" value="Nucleotide-diphospho-sugar transferases"/>
    <property type="match status" value="1"/>
</dbReference>
<keyword evidence="5 9" id="KW-0812">Transmembrane</keyword>
<dbReference type="CDD" id="cd04187">
    <property type="entry name" value="DPM1_like_bac"/>
    <property type="match status" value="1"/>
</dbReference>
<evidence type="ECO:0000259" key="10">
    <source>
        <dbReference type="Pfam" id="PF00535"/>
    </source>
</evidence>